<evidence type="ECO:0000256" key="2">
    <source>
        <dbReference type="ARBA" id="ARBA00023186"/>
    </source>
</evidence>
<dbReference type="InterPro" id="IPR020818">
    <property type="entry name" value="Chaperonin_GroES"/>
</dbReference>
<dbReference type="PROSITE" id="PS00681">
    <property type="entry name" value="CHAPERONINS_CPN10"/>
    <property type="match status" value="1"/>
</dbReference>
<dbReference type="GO" id="GO:0051082">
    <property type="term" value="F:unfolded protein binding"/>
    <property type="evidence" value="ECO:0007669"/>
    <property type="project" value="TreeGrafter"/>
</dbReference>
<dbReference type="EMBL" id="HBFB01007269">
    <property type="protein sequence ID" value="CAD8670341.1"/>
    <property type="molecule type" value="Transcribed_RNA"/>
</dbReference>
<dbReference type="InterPro" id="IPR011032">
    <property type="entry name" value="GroES-like_sf"/>
</dbReference>
<comment type="similarity">
    <text evidence="1 6">Belongs to the GroES chaperonin family.</text>
</comment>
<reference evidence="7" key="1">
    <citation type="submission" date="2021-01" db="EMBL/GenBank/DDBJ databases">
        <authorList>
            <person name="Corre E."/>
            <person name="Pelletier E."/>
            <person name="Niang G."/>
            <person name="Scheremetjew M."/>
            <person name="Finn R."/>
            <person name="Kale V."/>
            <person name="Holt S."/>
            <person name="Cochrane G."/>
            <person name="Meng A."/>
            <person name="Brown T."/>
            <person name="Cohen L."/>
        </authorList>
    </citation>
    <scope>NUCLEOTIDE SEQUENCE</scope>
    <source>
        <strain evidence="7">SAG 11-49</strain>
    </source>
</reference>
<proteinExistence type="inferred from homology"/>
<comment type="function">
    <text evidence="3">Seems to function only as a co-chaperone, along with cpn60, and in certain cases is essential for the discharge of biologically active proteins from cpn60.</text>
</comment>
<dbReference type="PANTHER" id="PTHR10772:SF0">
    <property type="entry name" value="10 KDA HEAT SHOCK PROTEIN, MITOCHONDRIAL"/>
    <property type="match status" value="1"/>
</dbReference>
<dbReference type="InterPro" id="IPR037124">
    <property type="entry name" value="Chaperonin_GroES_sf"/>
</dbReference>
<evidence type="ECO:0000256" key="5">
    <source>
        <dbReference type="ARBA" id="ARBA00083733"/>
    </source>
</evidence>
<dbReference type="InterPro" id="IPR018369">
    <property type="entry name" value="Chaprnonin_Cpn10_CS"/>
</dbReference>
<evidence type="ECO:0000256" key="1">
    <source>
        <dbReference type="ARBA" id="ARBA00006975"/>
    </source>
</evidence>
<dbReference type="FunFam" id="2.30.33.40:FF:000002">
    <property type="entry name" value="10 kDa chaperonin, mitochondrial"/>
    <property type="match status" value="1"/>
</dbReference>
<evidence type="ECO:0000256" key="4">
    <source>
        <dbReference type="ARBA" id="ARBA00062160"/>
    </source>
</evidence>
<accession>A0A7S0WKQ9</accession>
<dbReference type="HAMAP" id="MF_00580">
    <property type="entry name" value="CH10"/>
    <property type="match status" value="1"/>
</dbReference>
<dbReference type="GO" id="GO:0005524">
    <property type="term" value="F:ATP binding"/>
    <property type="evidence" value="ECO:0007669"/>
    <property type="project" value="InterPro"/>
</dbReference>
<keyword evidence="2 6" id="KW-0143">Chaperone</keyword>
<comment type="subunit">
    <text evidence="4">Forms stable complexes with CPN60 in the presence of ATP.</text>
</comment>
<dbReference type="PRINTS" id="PR00297">
    <property type="entry name" value="CHAPERONIN10"/>
</dbReference>
<sequence>MAARRLIPLLDRVLVERVQHAAKSAGGVLLPETALPKLNEGVVIAVGPGRRTKDGEVIKPGVKEGDRVLLPEYGGNMVKLGGSDSKEMFIYRDEEIMGILKD</sequence>
<organism evidence="7">
    <name type="scientific">Chlamydomonas leiostraca</name>
    <dbReference type="NCBI Taxonomy" id="1034604"/>
    <lineage>
        <taxon>Eukaryota</taxon>
        <taxon>Viridiplantae</taxon>
        <taxon>Chlorophyta</taxon>
        <taxon>core chlorophytes</taxon>
        <taxon>Chlorophyceae</taxon>
        <taxon>CS clade</taxon>
        <taxon>Chlamydomonadales</taxon>
        <taxon>Chlamydomonadaceae</taxon>
        <taxon>Chlamydomonas</taxon>
    </lineage>
</organism>
<name>A0A7S0WKQ9_9CHLO</name>
<dbReference type="SUPFAM" id="SSF50129">
    <property type="entry name" value="GroES-like"/>
    <property type="match status" value="1"/>
</dbReference>
<evidence type="ECO:0000313" key="7">
    <source>
        <dbReference type="EMBL" id="CAD8670341.1"/>
    </source>
</evidence>
<evidence type="ECO:0000256" key="6">
    <source>
        <dbReference type="RuleBase" id="RU003479"/>
    </source>
</evidence>
<dbReference type="GO" id="GO:0005739">
    <property type="term" value="C:mitochondrion"/>
    <property type="evidence" value="ECO:0007669"/>
    <property type="project" value="TreeGrafter"/>
</dbReference>
<dbReference type="GO" id="GO:0044183">
    <property type="term" value="F:protein folding chaperone"/>
    <property type="evidence" value="ECO:0007669"/>
    <property type="project" value="InterPro"/>
</dbReference>
<dbReference type="GO" id="GO:0046872">
    <property type="term" value="F:metal ion binding"/>
    <property type="evidence" value="ECO:0007669"/>
    <property type="project" value="TreeGrafter"/>
</dbReference>
<dbReference type="CDD" id="cd00320">
    <property type="entry name" value="cpn10"/>
    <property type="match status" value="1"/>
</dbReference>
<dbReference type="Pfam" id="PF00166">
    <property type="entry name" value="Cpn10"/>
    <property type="match status" value="1"/>
</dbReference>
<evidence type="ECO:0000256" key="3">
    <source>
        <dbReference type="ARBA" id="ARBA00053355"/>
    </source>
</evidence>
<dbReference type="PANTHER" id="PTHR10772">
    <property type="entry name" value="10 KDA HEAT SHOCK PROTEIN"/>
    <property type="match status" value="1"/>
</dbReference>
<dbReference type="SMART" id="SM00883">
    <property type="entry name" value="Cpn10"/>
    <property type="match status" value="1"/>
</dbReference>
<dbReference type="AlphaFoldDB" id="A0A7S0WKQ9"/>
<dbReference type="Gene3D" id="2.30.33.40">
    <property type="entry name" value="GroES chaperonin"/>
    <property type="match status" value="1"/>
</dbReference>
<gene>
    <name evidence="7" type="ORF">CLEI1391_LOCUS4087</name>
</gene>
<dbReference type="GO" id="GO:0051087">
    <property type="term" value="F:protein-folding chaperone binding"/>
    <property type="evidence" value="ECO:0007669"/>
    <property type="project" value="TreeGrafter"/>
</dbReference>
<protein>
    <recommendedName>
        <fullName evidence="5">Protein groES</fullName>
    </recommendedName>
</protein>